<organism evidence="2 3">
    <name type="scientific">Vigna mungo</name>
    <name type="common">Black gram</name>
    <name type="synonym">Phaseolus mungo</name>
    <dbReference type="NCBI Taxonomy" id="3915"/>
    <lineage>
        <taxon>Eukaryota</taxon>
        <taxon>Viridiplantae</taxon>
        <taxon>Streptophyta</taxon>
        <taxon>Embryophyta</taxon>
        <taxon>Tracheophyta</taxon>
        <taxon>Spermatophyta</taxon>
        <taxon>Magnoliopsida</taxon>
        <taxon>eudicotyledons</taxon>
        <taxon>Gunneridae</taxon>
        <taxon>Pentapetalae</taxon>
        <taxon>rosids</taxon>
        <taxon>fabids</taxon>
        <taxon>Fabales</taxon>
        <taxon>Fabaceae</taxon>
        <taxon>Papilionoideae</taxon>
        <taxon>50 kb inversion clade</taxon>
        <taxon>NPAAA clade</taxon>
        <taxon>indigoferoid/millettioid clade</taxon>
        <taxon>Phaseoleae</taxon>
        <taxon>Vigna</taxon>
    </lineage>
</organism>
<proteinExistence type="predicted"/>
<sequence length="171" mass="18742">MVRPVAPGGEGPGRNEPVRERISKRPWRAMTAPGAVGWRRVTFTTAPLPLRMDTPRWRLRANWTTQSVMSAPLAISMTWLRIALGLSRVTNIGGLGLFLEPGGRPLGRRVLVTSIAPSLGSSLFSFSSSSSPAWFAVTALSFMENPRSGFLMESPEFSRPTEPVHQRLAIT</sequence>
<dbReference type="AlphaFoldDB" id="A0AAQ3RMC7"/>
<keyword evidence="3" id="KW-1185">Reference proteome</keyword>
<feature type="region of interest" description="Disordered" evidence="1">
    <location>
        <begin position="1"/>
        <end position="24"/>
    </location>
</feature>
<dbReference type="Proteomes" id="UP001374535">
    <property type="component" value="Chromosome 9"/>
</dbReference>
<evidence type="ECO:0000256" key="1">
    <source>
        <dbReference type="SAM" id="MobiDB-lite"/>
    </source>
</evidence>
<name>A0AAQ3RMC7_VIGMU</name>
<dbReference type="EMBL" id="CP144692">
    <property type="protein sequence ID" value="WVY98232.1"/>
    <property type="molecule type" value="Genomic_DNA"/>
</dbReference>
<reference evidence="2 3" key="1">
    <citation type="journal article" date="2023" name="Life. Sci Alliance">
        <title>Evolutionary insights into 3D genome organization and epigenetic landscape of Vigna mungo.</title>
        <authorList>
            <person name="Junaid A."/>
            <person name="Singh B."/>
            <person name="Bhatia S."/>
        </authorList>
    </citation>
    <scope>NUCLEOTIDE SEQUENCE [LARGE SCALE GENOMIC DNA]</scope>
    <source>
        <strain evidence="2">Urdbean</strain>
    </source>
</reference>
<evidence type="ECO:0000313" key="2">
    <source>
        <dbReference type="EMBL" id="WVY98232.1"/>
    </source>
</evidence>
<evidence type="ECO:0000313" key="3">
    <source>
        <dbReference type="Proteomes" id="UP001374535"/>
    </source>
</evidence>
<protein>
    <submittedName>
        <fullName evidence="2">Uncharacterized protein</fullName>
    </submittedName>
</protein>
<accession>A0AAQ3RMC7</accession>
<gene>
    <name evidence="2" type="ORF">V8G54_030383</name>
</gene>